<feature type="region of interest" description="Disordered" evidence="1">
    <location>
        <begin position="27"/>
        <end position="51"/>
    </location>
</feature>
<name>A0A5J9UKI7_9POAL</name>
<accession>A0A5J9UKI7</accession>
<sequence length="125" mass="13909">MGPETQGSGGSSGPAPWRHLRHRACHRASGCDNSGDSGRRSSGLRLDRTRDAREWRQQLPAQVDLLINRNVPVLWCRIYSEGQWFLFRFLRPGIWIWGRVSACSRKGVEPAAASAVTGPDTLPMP</sequence>
<comment type="caution">
    <text evidence="2">The sequence shown here is derived from an EMBL/GenBank/DDBJ whole genome shotgun (WGS) entry which is preliminary data.</text>
</comment>
<evidence type="ECO:0000256" key="1">
    <source>
        <dbReference type="SAM" id="MobiDB-lite"/>
    </source>
</evidence>
<organism evidence="2 3">
    <name type="scientific">Eragrostis curvula</name>
    <name type="common">weeping love grass</name>
    <dbReference type="NCBI Taxonomy" id="38414"/>
    <lineage>
        <taxon>Eukaryota</taxon>
        <taxon>Viridiplantae</taxon>
        <taxon>Streptophyta</taxon>
        <taxon>Embryophyta</taxon>
        <taxon>Tracheophyta</taxon>
        <taxon>Spermatophyta</taxon>
        <taxon>Magnoliopsida</taxon>
        <taxon>Liliopsida</taxon>
        <taxon>Poales</taxon>
        <taxon>Poaceae</taxon>
        <taxon>PACMAD clade</taxon>
        <taxon>Chloridoideae</taxon>
        <taxon>Eragrostideae</taxon>
        <taxon>Eragrostidinae</taxon>
        <taxon>Eragrostis</taxon>
    </lineage>
</organism>
<feature type="compositionally biased region" description="Low complexity" evidence="1">
    <location>
        <begin position="30"/>
        <end position="44"/>
    </location>
</feature>
<gene>
    <name evidence="2" type="ORF">EJB05_26450</name>
</gene>
<reference evidence="2 3" key="1">
    <citation type="journal article" date="2019" name="Sci. Rep.">
        <title>A high-quality genome of Eragrostis curvula grass provides insights into Poaceae evolution and supports new strategies to enhance forage quality.</title>
        <authorList>
            <person name="Carballo J."/>
            <person name="Santos B.A.C.M."/>
            <person name="Zappacosta D."/>
            <person name="Garbus I."/>
            <person name="Selva J.P."/>
            <person name="Gallo C.A."/>
            <person name="Diaz A."/>
            <person name="Albertini E."/>
            <person name="Caccamo M."/>
            <person name="Echenique V."/>
        </authorList>
    </citation>
    <scope>NUCLEOTIDE SEQUENCE [LARGE SCALE GENOMIC DNA]</scope>
    <source>
        <strain evidence="3">cv. Victoria</strain>
        <tissue evidence="2">Leaf</tissue>
    </source>
</reference>
<evidence type="ECO:0000313" key="3">
    <source>
        <dbReference type="Proteomes" id="UP000324897"/>
    </source>
</evidence>
<dbReference type="Gramene" id="TVU24056">
    <property type="protein sequence ID" value="TVU24056"/>
    <property type="gene ID" value="EJB05_26450"/>
</dbReference>
<dbReference type="EMBL" id="RWGY01000013">
    <property type="protein sequence ID" value="TVU24056.1"/>
    <property type="molecule type" value="Genomic_DNA"/>
</dbReference>
<dbReference type="AlphaFoldDB" id="A0A5J9UKI7"/>
<proteinExistence type="predicted"/>
<evidence type="ECO:0000313" key="2">
    <source>
        <dbReference type="EMBL" id="TVU24056.1"/>
    </source>
</evidence>
<protein>
    <submittedName>
        <fullName evidence="2">Uncharacterized protein</fullName>
    </submittedName>
</protein>
<keyword evidence="3" id="KW-1185">Reference proteome</keyword>
<dbReference type="Proteomes" id="UP000324897">
    <property type="component" value="Chromosome 2"/>
</dbReference>